<evidence type="ECO:0000313" key="17">
    <source>
        <dbReference type="Proteomes" id="UP001259572"/>
    </source>
</evidence>
<dbReference type="GO" id="GO:0051266">
    <property type="term" value="F:sirohydrochlorin ferrochelatase activity"/>
    <property type="evidence" value="ECO:0007669"/>
    <property type="project" value="UniProtKB-EC"/>
</dbReference>
<comment type="catalytic activity">
    <reaction evidence="13">
        <text>precorrin-2 + NAD(+) = sirohydrochlorin + NADH + 2 H(+)</text>
        <dbReference type="Rhea" id="RHEA:15613"/>
        <dbReference type="ChEBI" id="CHEBI:15378"/>
        <dbReference type="ChEBI" id="CHEBI:57540"/>
        <dbReference type="ChEBI" id="CHEBI:57945"/>
        <dbReference type="ChEBI" id="CHEBI:58351"/>
        <dbReference type="ChEBI" id="CHEBI:58827"/>
        <dbReference type="EC" id="1.3.1.76"/>
    </reaction>
</comment>
<keyword evidence="9 16" id="KW-0456">Lyase</keyword>
<dbReference type="PROSITE" id="PS00839">
    <property type="entry name" value="SUMT_1"/>
    <property type="match status" value="1"/>
</dbReference>
<comment type="pathway">
    <text evidence="12">Porphyrin-containing compound metabolism; siroheme biosynthesis; precorrin-2 from uroporphyrinogen III: step 1/1.</text>
</comment>
<dbReference type="GO" id="GO:0043115">
    <property type="term" value="F:precorrin-2 dehydrogenase activity"/>
    <property type="evidence" value="ECO:0007669"/>
    <property type="project" value="UniProtKB-EC"/>
</dbReference>
<dbReference type="GO" id="GO:0004851">
    <property type="term" value="F:uroporphyrin-III C-methyltransferase activity"/>
    <property type="evidence" value="ECO:0007669"/>
    <property type="project" value="UniProtKB-EC"/>
</dbReference>
<dbReference type="InterPro" id="IPR036291">
    <property type="entry name" value="NAD(P)-bd_dom_sf"/>
</dbReference>
<keyword evidence="10" id="KW-0627">Porphyrin biosynthesis</keyword>
<dbReference type="InterPro" id="IPR006367">
    <property type="entry name" value="Sirohaem_synthase_N"/>
</dbReference>
<dbReference type="Gene3D" id="3.40.50.720">
    <property type="entry name" value="NAD(P)-binding Rossmann-like Domain"/>
    <property type="match status" value="1"/>
</dbReference>
<protein>
    <submittedName>
        <fullName evidence="16">Siroheme synthase CysG</fullName>
        <ecNumber evidence="16">1.3.1.76</ecNumber>
        <ecNumber evidence="16">2.1.1.107</ecNumber>
        <ecNumber evidence="16">4.99.1.4</ecNumber>
    </submittedName>
</protein>
<dbReference type="InterPro" id="IPR035996">
    <property type="entry name" value="4pyrrol_Methylase_sf"/>
</dbReference>
<dbReference type="InterPro" id="IPR050161">
    <property type="entry name" value="Siro_Cobalamin_biosynth"/>
</dbReference>
<dbReference type="InterPro" id="IPR014776">
    <property type="entry name" value="4pyrrole_Mease_sub2"/>
</dbReference>
<dbReference type="Pfam" id="PF13241">
    <property type="entry name" value="NAD_binding_7"/>
    <property type="match status" value="1"/>
</dbReference>
<reference evidence="16 17" key="1">
    <citation type="submission" date="2023-05" db="EMBL/GenBank/DDBJ databases">
        <authorList>
            <person name="Guo Y."/>
        </authorList>
    </citation>
    <scope>NUCLEOTIDE SEQUENCE [LARGE SCALE GENOMIC DNA]</scope>
    <source>
        <strain evidence="16 17">GR2756</strain>
    </source>
</reference>
<proteinExistence type="inferred from homology"/>
<dbReference type="EMBL" id="JAVUPU010000001">
    <property type="protein sequence ID" value="MDT9597395.1"/>
    <property type="molecule type" value="Genomic_DNA"/>
</dbReference>
<evidence type="ECO:0000313" key="16">
    <source>
        <dbReference type="EMBL" id="MDT9597395.1"/>
    </source>
</evidence>
<evidence type="ECO:0000256" key="2">
    <source>
        <dbReference type="ARBA" id="ARBA00005879"/>
    </source>
</evidence>
<dbReference type="InterPro" id="IPR014777">
    <property type="entry name" value="4pyrrole_Mease_sub1"/>
</dbReference>
<dbReference type="EC" id="4.99.1.4" evidence="16"/>
<keyword evidence="6" id="KW-0949">S-adenosyl-L-methionine</keyword>
<evidence type="ECO:0000256" key="3">
    <source>
        <dbReference type="ARBA" id="ARBA00022573"/>
    </source>
</evidence>
<evidence type="ECO:0000256" key="4">
    <source>
        <dbReference type="ARBA" id="ARBA00022603"/>
    </source>
</evidence>
<dbReference type="CDD" id="cd11642">
    <property type="entry name" value="SUMT"/>
    <property type="match status" value="1"/>
</dbReference>
<dbReference type="InterPro" id="IPR019478">
    <property type="entry name" value="Sirohaem_synthase_dimer_dom"/>
</dbReference>
<evidence type="ECO:0000256" key="7">
    <source>
        <dbReference type="ARBA" id="ARBA00023002"/>
    </source>
</evidence>
<sequence>MTDILGGTKAGRALAVTPARIASLPNLPLFHKLQGRKVVVAGSSQGALWKAELLSASGADVLVLADHEVGASLYRDLAARPVSGPVTILPREWTEEDLDGAALAVADIADRDAALRFVAAAHAAGAPANLIDQTDLCDVQFGTIVNRSPVVLAISTDGGAPMLGQSIRARVESVLPLGLSGWAKAAQKWRPLLKQRFRSFQDRRAFWQRFTALAWANVDRDPVDADFGALVGGVNPEQRNGIVTLVGAGPGDPELLTLKAVRALQSATVILYDDLVGPAILELARREAQRVAVGKTGHGPSCSQAEINRRIISLAEAGENVVRLKGGDPLVFGRATEEVDACRAAGIEVRIVPGISAAQGAAASLGFSLTERDQARRVQYVTGHDTGGDLPATIEWKAVADPDTTTVIYMPRKTLEHFTAKAIAAGLDPETPAVAVASATTPDQGQVSGTAATIASFAADLPAGAPVIVILGRVARERPALATDLPEYSQMSLAS</sequence>
<keyword evidence="17" id="KW-1185">Reference proteome</keyword>
<dbReference type="InterPro" id="IPR000878">
    <property type="entry name" value="4pyrrol_Mease"/>
</dbReference>
<evidence type="ECO:0000256" key="13">
    <source>
        <dbReference type="ARBA" id="ARBA00047561"/>
    </source>
</evidence>
<dbReference type="NCBIfam" id="NF004790">
    <property type="entry name" value="PRK06136.1"/>
    <property type="match status" value="1"/>
</dbReference>
<keyword evidence="4 16" id="KW-0489">Methyltransferase</keyword>
<dbReference type="RefSeq" id="WP_315722588.1">
    <property type="nucleotide sequence ID" value="NZ_JAVUPU010000001.1"/>
</dbReference>
<evidence type="ECO:0000256" key="8">
    <source>
        <dbReference type="ARBA" id="ARBA00023027"/>
    </source>
</evidence>
<evidence type="ECO:0000256" key="10">
    <source>
        <dbReference type="ARBA" id="ARBA00023244"/>
    </source>
</evidence>
<evidence type="ECO:0000256" key="1">
    <source>
        <dbReference type="ARBA" id="ARBA00005010"/>
    </source>
</evidence>
<gene>
    <name evidence="16" type="primary">cysG</name>
    <name evidence="16" type="ORF">RQX22_00325</name>
</gene>
<evidence type="ECO:0000256" key="12">
    <source>
        <dbReference type="ARBA" id="ARBA00025705"/>
    </source>
</evidence>
<dbReference type="SUPFAM" id="SSF53790">
    <property type="entry name" value="Tetrapyrrole methylase"/>
    <property type="match status" value="1"/>
</dbReference>
<dbReference type="Gene3D" id="3.30.950.10">
    <property type="entry name" value="Methyltransferase, Cobalt-precorrin-4 Transmethylase, Domain 2"/>
    <property type="match status" value="1"/>
</dbReference>
<dbReference type="Gene3D" id="3.30.160.110">
    <property type="entry name" value="Siroheme synthase, domain 2"/>
    <property type="match status" value="1"/>
</dbReference>
<accession>A0ABU3Q1V0</accession>
<evidence type="ECO:0000259" key="15">
    <source>
        <dbReference type="Pfam" id="PF10414"/>
    </source>
</evidence>
<keyword evidence="11" id="KW-0511">Multifunctional enzyme</keyword>
<feature type="domain" description="Tetrapyrrole methylase" evidence="14">
    <location>
        <begin position="243"/>
        <end position="454"/>
    </location>
</feature>
<name>A0ABU3Q1V0_9SPHN</name>
<keyword evidence="3" id="KW-0169">Cobalamin biosynthesis</keyword>
<keyword evidence="8" id="KW-0520">NAD</keyword>
<dbReference type="EC" id="1.3.1.76" evidence="16"/>
<dbReference type="Pfam" id="PF00590">
    <property type="entry name" value="TP_methylase"/>
    <property type="match status" value="1"/>
</dbReference>
<dbReference type="SUPFAM" id="SSF75615">
    <property type="entry name" value="Siroheme synthase middle domains-like"/>
    <property type="match status" value="1"/>
</dbReference>
<comment type="caution">
    <text evidence="16">The sequence shown here is derived from an EMBL/GenBank/DDBJ whole genome shotgun (WGS) entry which is preliminary data.</text>
</comment>
<organism evidence="16 17">
    <name type="scientific">Sphingosinicella rhizophila</name>
    <dbReference type="NCBI Taxonomy" id="3050082"/>
    <lineage>
        <taxon>Bacteria</taxon>
        <taxon>Pseudomonadati</taxon>
        <taxon>Pseudomonadota</taxon>
        <taxon>Alphaproteobacteria</taxon>
        <taxon>Sphingomonadales</taxon>
        <taxon>Sphingosinicellaceae</taxon>
        <taxon>Sphingosinicella</taxon>
    </lineage>
</organism>
<dbReference type="Pfam" id="PF10414">
    <property type="entry name" value="CysG_dimeriser"/>
    <property type="match status" value="1"/>
</dbReference>
<dbReference type="Gene3D" id="3.40.1010.10">
    <property type="entry name" value="Cobalt-precorrin-4 Transmethylase, Domain 1"/>
    <property type="match status" value="1"/>
</dbReference>
<dbReference type="PANTHER" id="PTHR45790:SF3">
    <property type="entry name" value="S-ADENOSYL-L-METHIONINE-DEPENDENT UROPORPHYRINOGEN III METHYLTRANSFERASE, CHLOROPLASTIC"/>
    <property type="match status" value="1"/>
</dbReference>
<evidence type="ECO:0000256" key="9">
    <source>
        <dbReference type="ARBA" id="ARBA00023239"/>
    </source>
</evidence>
<dbReference type="NCBIfam" id="NF007922">
    <property type="entry name" value="PRK10637.1"/>
    <property type="match status" value="1"/>
</dbReference>
<dbReference type="EC" id="2.1.1.107" evidence="16"/>
<comment type="pathway">
    <text evidence="1">Porphyrin-containing compound metabolism; siroheme biosynthesis; sirohydrochlorin from precorrin-2: step 1/1.</text>
</comment>
<evidence type="ECO:0000256" key="6">
    <source>
        <dbReference type="ARBA" id="ARBA00022691"/>
    </source>
</evidence>
<dbReference type="InterPro" id="IPR012409">
    <property type="entry name" value="Sirohaem_synth"/>
</dbReference>
<keyword evidence="5 16" id="KW-0808">Transferase</keyword>
<dbReference type="SUPFAM" id="SSF51735">
    <property type="entry name" value="NAD(P)-binding Rossmann-fold domains"/>
    <property type="match status" value="1"/>
</dbReference>
<comment type="similarity">
    <text evidence="2">Belongs to the precorrin methyltransferase family.</text>
</comment>
<dbReference type="PANTHER" id="PTHR45790">
    <property type="entry name" value="SIROHEME SYNTHASE-RELATED"/>
    <property type="match status" value="1"/>
</dbReference>
<evidence type="ECO:0000256" key="5">
    <source>
        <dbReference type="ARBA" id="ARBA00022679"/>
    </source>
</evidence>
<dbReference type="NCBIfam" id="TIGR01470">
    <property type="entry name" value="cysG_Nterm"/>
    <property type="match status" value="1"/>
</dbReference>
<feature type="domain" description="Sirohaem synthase dimerisation" evidence="15">
    <location>
        <begin position="179"/>
        <end position="211"/>
    </location>
</feature>
<dbReference type="GO" id="GO:0032259">
    <property type="term" value="P:methylation"/>
    <property type="evidence" value="ECO:0007669"/>
    <property type="project" value="UniProtKB-KW"/>
</dbReference>
<dbReference type="InterPro" id="IPR003043">
    <property type="entry name" value="Uropor_MeTrfase_CS"/>
</dbReference>
<dbReference type="Proteomes" id="UP001259572">
    <property type="component" value="Unassembled WGS sequence"/>
</dbReference>
<dbReference type="PIRSF" id="PIRSF036426">
    <property type="entry name" value="Sirohaem_synth"/>
    <property type="match status" value="1"/>
</dbReference>
<evidence type="ECO:0000256" key="11">
    <source>
        <dbReference type="ARBA" id="ARBA00023268"/>
    </source>
</evidence>
<dbReference type="InterPro" id="IPR006366">
    <property type="entry name" value="CobA/CysG_C"/>
</dbReference>
<evidence type="ECO:0000259" key="14">
    <source>
        <dbReference type="Pfam" id="PF00590"/>
    </source>
</evidence>
<keyword evidence="7 16" id="KW-0560">Oxidoreductase</keyword>
<dbReference type="NCBIfam" id="TIGR01469">
    <property type="entry name" value="cobA_cysG_Cterm"/>
    <property type="match status" value="1"/>
</dbReference>